<dbReference type="SUPFAM" id="SSF53474">
    <property type="entry name" value="alpha/beta-Hydrolases"/>
    <property type="match status" value="1"/>
</dbReference>
<reference evidence="2" key="1">
    <citation type="submission" date="2017-09" db="EMBL/GenBank/DDBJ databases">
        <title>Depth-based differentiation of microbial function through sediment-hosted aquifers and enrichment of novel symbionts in the deep terrestrial subsurface.</title>
        <authorList>
            <person name="Probst A.J."/>
            <person name="Ladd B."/>
            <person name="Jarett J.K."/>
            <person name="Geller-Mcgrath D.E."/>
            <person name="Sieber C.M.K."/>
            <person name="Emerson J.B."/>
            <person name="Anantharaman K."/>
            <person name="Thomas B.C."/>
            <person name="Malmstrom R."/>
            <person name="Stieglmeier M."/>
            <person name="Klingl A."/>
            <person name="Woyke T."/>
            <person name="Ryan C.M."/>
            <person name="Banfield J.F."/>
        </authorList>
    </citation>
    <scope>NUCLEOTIDE SEQUENCE [LARGE SCALE GENOMIC DNA]</scope>
</reference>
<dbReference type="Pfam" id="PF12715">
    <property type="entry name" value="Abhydrolase_7"/>
    <property type="match status" value="1"/>
</dbReference>
<dbReference type="PANTHER" id="PTHR47381">
    <property type="entry name" value="ALPHA/BETA-HYDROLASES SUPERFAMILY PROTEIN"/>
    <property type="match status" value="1"/>
</dbReference>
<dbReference type="EMBL" id="PETL01000280">
    <property type="protein sequence ID" value="PIV63737.1"/>
    <property type="molecule type" value="Genomic_DNA"/>
</dbReference>
<dbReference type="PANTHER" id="PTHR47381:SF3">
    <property type="entry name" value="ALPHA_BETA-HYDROLASES SUPERFAMILY PROTEIN"/>
    <property type="match status" value="1"/>
</dbReference>
<dbReference type="Gene3D" id="3.40.50.1820">
    <property type="entry name" value="alpha/beta hydrolase"/>
    <property type="match status" value="1"/>
</dbReference>
<proteinExistence type="predicted"/>
<evidence type="ECO:0000313" key="1">
    <source>
        <dbReference type="EMBL" id="PIV63737.1"/>
    </source>
</evidence>
<sequence>MSTSYFVPSDYHLKYLASLKPEMAYKKGEEPVSWQRKFRARLKELLGDFPKKKAPLKPKILERKEFRDYFRERLVFTSEPFADVPAYLLIPKNVSLPTPAVICLQGHSPGMHISIGEARSKHDKESIAGDRDFAIQSVKEGYLALAIEQRCFGERKETKQKARSSHGCEDAAMHSLILGKTLIGERVWDIVRGIDYLEKRKEVDKNRIACLGNSGGGTITFFSACIDKRIKVAVPSCYYCDFSHSIMRIYHCTDNYVPGIMRLADMGDLGGLIAPRALIVVAGEKDPIFPIEGVREAFRQTKRIYKAFKAEKHLHLLVGKGGHRFYQDLAWPVIKKYL</sequence>
<dbReference type="InterPro" id="IPR029058">
    <property type="entry name" value="AB_hydrolase_fold"/>
</dbReference>
<dbReference type="InterPro" id="IPR025890">
    <property type="entry name" value="Abhydrolase_bac"/>
</dbReference>
<gene>
    <name evidence="1" type="ORF">COS11_05880</name>
</gene>
<organism evidence="1 2">
    <name type="scientific">bacterium (Candidatus Ratteibacteria) CG01_land_8_20_14_3_00_40_19</name>
    <dbReference type="NCBI Taxonomy" id="2014290"/>
    <lineage>
        <taxon>Bacteria</taxon>
        <taxon>Candidatus Ratteibacteria</taxon>
    </lineage>
</organism>
<dbReference type="AlphaFoldDB" id="A0A2M7E7L2"/>
<comment type="caution">
    <text evidence="1">The sequence shown here is derived from an EMBL/GenBank/DDBJ whole genome shotgun (WGS) entry which is preliminary data.</text>
</comment>
<evidence type="ECO:0000313" key="2">
    <source>
        <dbReference type="Proteomes" id="UP000228886"/>
    </source>
</evidence>
<accession>A0A2M7E7L2</accession>
<name>A0A2M7E7L2_9BACT</name>
<protein>
    <submittedName>
        <fullName evidence="1">Acetylxylan esterase</fullName>
    </submittedName>
</protein>
<dbReference type="Proteomes" id="UP000228886">
    <property type="component" value="Unassembled WGS sequence"/>
</dbReference>